<accession>Q46YN8</accession>
<gene>
    <name evidence="2" type="ordered locus">Reut_A2383</name>
</gene>
<dbReference type="Pfam" id="PF07120">
    <property type="entry name" value="DUF1376"/>
    <property type="match status" value="1"/>
</dbReference>
<dbReference type="STRING" id="264198.Reut_A2383"/>
<feature type="region of interest" description="Disordered" evidence="1">
    <location>
        <begin position="173"/>
        <end position="237"/>
    </location>
</feature>
<proteinExistence type="predicted"/>
<evidence type="ECO:0000256" key="1">
    <source>
        <dbReference type="SAM" id="MobiDB-lite"/>
    </source>
</evidence>
<feature type="compositionally biased region" description="Basic and acidic residues" evidence="1">
    <location>
        <begin position="173"/>
        <end position="212"/>
    </location>
</feature>
<evidence type="ECO:0008006" key="3">
    <source>
        <dbReference type="Google" id="ProtNLM"/>
    </source>
</evidence>
<dbReference type="InterPro" id="IPR010781">
    <property type="entry name" value="DUF1376"/>
</dbReference>
<dbReference type="KEGG" id="reu:Reut_A2383"/>
<name>Q46YN8_CUPPJ</name>
<reference evidence="2" key="1">
    <citation type="submission" date="2005-08" db="EMBL/GenBank/DDBJ databases">
        <title>Complete sequence of Chromosome1 of Ralstonia eutropha JMP134.</title>
        <authorList>
            <person name="Copeland A."/>
            <person name="Lucas S."/>
            <person name="Lapidus A."/>
            <person name="Barry K."/>
            <person name="Detter J.C."/>
            <person name="Glavina T."/>
            <person name="Hammon N."/>
            <person name="Israni S."/>
            <person name="Pitluck S."/>
            <person name="Goltsman E."/>
            <person name="Martinez M."/>
            <person name="Schmutz J."/>
            <person name="Larimer F."/>
            <person name="Land M."/>
            <person name="Lykidis A."/>
            <person name="Richardson P."/>
        </authorList>
    </citation>
    <scope>NUCLEOTIDE SEQUENCE</scope>
    <source>
        <strain evidence="2">JMP134</strain>
    </source>
</reference>
<sequence length="398" mass="44737">MDAVHPPLTPPDCDLRDFPFMPLEINRLRRSKSWLKAKRNPALAFYQINLWTAAWHDVPAGSLEDDDDVLADLAMCDPAKWPKVRDEVMRGWIKCSDGRLYNPTVCEKALESWAAKVERREKAEHENDRKRREREERARMFEVLRGAGQSLPWNTTTVELRRLVAEVTDGHVTHGHDLSRGQVRDSHDKKPCQSRLREREGQGEGQGEREFKSYSGGVGESQGVGPMDNSESPPPLSADAVGEQLVLLEAERGRTLRLSSRAHEALLRIAGRGIGLPALLRAHALACARRAADQDASPVNPGFLEPFVDEAMAERHGGSPPAPDWDATPEGVQAKADELGVQRAAEEHPIWFRLRVIRESGDHRLIEREVSKAERMNPEEFARVHRFMYGTTPAQVMA</sequence>
<dbReference type="HOGENOM" id="CLU_057833_0_0_4"/>
<dbReference type="eggNOG" id="COG3756">
    <property type="taxonomic scope" value="Bacteria"/>
</dbReference>
<protein>
    <recommendedName>
        <fullName evidence="3">DUF1376 domain-containing protein</fullName>
    </recommendedName>
</protein>
<dbReference type="EMBL" id="CP000090">
    <property type="protein sequence ID" value="AAZ61745.1"/>
    <property type="molecule type" value="Genomic_DNA"/>
</dbReference>
<evidence type="ECO:0000313" key="2">
    <source>
        <dbReference type="EMBL" id="AAZ61745.1"/>
    </source>
</evidence>
<dbReference type="AlphaFoldDB" id="Q46YN8"/>
<organism evidence="2">
    <name type="scientific">Cupriavidus pinatubonensis (strain JMP 134 / LMG 1197)</name>
    <name type="common">Cupriavidus necator (strain JMP 134)</name>
    <dbReference type="NCBI Taxonomy" id="264198"/>
    <lineage>
        <taxon>Bacteria</taxon>
        <taxon>Pseudomonadati</taxon>
        <taxon>Pseudomonadota</taxon>
        <taxon>Betaproteobacteria</taxon>
        <taxon>Burkholderiales</taxon>
        <taxon>Burkholderiaceae</taxon>
        <taxon>Cupriavidus</taxon>
    </lineage>
</organism>